<name>A0A948TEH6_9GAMM</name>
<proteinExistence type="predicted"/>
<accession>A0A948TEH6</accession>
<gene>
    <name evidence="1" type="ORF">H9847_00460</name>
</gene>
<dbReference type="GO" id="GO:0016301">
    <property type="term" value="F:kinase activity"/>
    <property type="evidence" value="ECO:0007669"/>
    <property type="project" value="UniProtKB-KW"/>
</dbReference>
<comment type="caution">
    <text evidence="1">The sequence shown here is derived from an EMBL/GenBank/DDBJ whole genome shotgun (WGS) entry which is preliminary data.</text>
</comment>
<evidence type="ECO:0000313" key="1">
    <source>
        <dbReference type="EMBL" id="MBU3843337.1"/>
    </source>
</evidence>
<organism evidence="1 2">
    <name type="scientific">Candidatus Anaerobiospirillum pullicola</name>
    <dbReference type="NCBI Taxonomy" id="2838451"/>
    <lineage>
        <taxon>Bacteria</taxon>
        <taxon>Pseudomonadati</taxon>
        <taxon>Pseudomonadota</taxon>
        <taxon>Gammaproteobacteria</taxon>
        <taxon>Aeromonadales</taxon>
        <taxon>Succinivibrionaceae</taxon>
        <taxon>Anaerobiospirillum</taxon>
    </lineage>
</organism>
<dbReference type="Pfam" id="PF13189">
    <property type="entry name" value="Cytidylate_kin2"/>
    <property type="match status" value="1"/>
</dbReference>
<dbReference type="InterPro" id="IPR027417">
    <property type="entry name" value="P-loop_NTPase"/>
</dbReference>
<keyword evidence="1" id="KW-0808">Transferase</keyword>
<dbReference type="AlphaFoldDB" id="A0A948TEH6"/>
<dbReference type="Proteomes" id="UP000733611">
    <property type="component" value="Unassembled WGS sequence"/>
</dbReference>
<evidence type="ECO:0000313" key="2">
    <source>
        <dbReference type="Proteomes" id="UP000733611"/>
    </source>
</evidence>
<reference evidence="1" key="1">
    <citation type="journal article" date="2021" name="PeerJ">
        <title>Extensive microbial diversity within the chicken gut microbiome revealed by metagenomics and culture.</title>
        <authorList>
            <person name="Gilroy R."/>
            <person name="Ravi A."/>
            <person name="Getino M."/>
            <person name="Pursley I."/>
            <person name="Horton D.L."/>
            <person name="Alikhan N.F."/>
            <person name="Baker D."/>
            <person name="Gharbi K."/>
            <person name="Hall N."/>
            <person name="Watson M."/>
            <person name="Adriaenssens E.M."/>
            <person name="Foster-Nyarko E."/>
            <person name="Jarju S."/>
            <person name="Secka A."/>
            <person name="Antonio M."/>
            <person name="Oren A."/>
            <person name="Chaudhuri R.R."/>
            <person name="La Ragione R."/>
            <person name="Hildebrand F."/>
            <person name="Pallen M.J."/>
        </authorList>
    </citation>
    <scope>NUCLEOTIDE SEQUENCE</scope>
    <source>
        <strain evidence="1">378</strain>
    </source>
</reference>
<protein>
    <submittedName>
        <fullName evidence="1">Cytidylate kinase-like family protein</fullName>
    </submittedName>
</protein>
<keyword evidence="1" id="KW-0418">Kinase</keyword>
<sequence length="200" mass="22419">MSNIVVTISRQYGAAGREIAQKVAEKLGVPLYDRQLVHIAAAQLQIDQLDEAELLKLEREVPPLGLNFTPFLSFGMRGEKPLNQQIFEAEAGVIARLARHESCVILGRCADFVLHNERNVLTVFVEASDKFRTERGVSAYMGKTLADLKKEDEKRALYYKHFTAQEFGDPLNYDLVVRSDKGTTDEIAEGIVAYAKAFIK</sequence>
<dbReference type="EMBL" id="JAHLFE010000011">
    <property type="protein sequence ID" value="MBU3843337.1"/>
    <property type="molecule type" value="Genomic_DNA"/>
</dbReference>
<reference evidence="1" key="2">
    <citation type="submission" date="2021-04" db="EMBL/GenBank/DDBJ databases">
        <authorList>
            <person name="Gilroy R."/>
        </authorList>
    </citation>
    <scope>NUCLEOTIDE SEQUENCE</scope>
    <source>
        <strain evidence="1">378</strain>
    </source>
</reference>
<dbReference type="Gene3D" id="3.40.50.300">
    <property type="entry name" value="P-loop containing nucleotide triphosphate hydrolases"/>
    <property type="match status" value="1"/>
</dbReference>